<name>A0A7R9A4B1_9CRUS</name>
<feature type="compositionally biased region" description="Low complexity" evidence="1">
    <location>
        <begin position="21"/>
        <end position="37"/>
    </location>
</feature>
<dbReference type="EMBL" id="CAJPEV010000253">
    <property type="protein sequence ID" value="CAG0883010.1"/>
    <property type="molecule type" value="Genomic_DNA"/>
</dbReference>
<organism evidence="3">
    <name type="scientific">Darwinula stevensoni</name>
    <dbReference type="NCBI Taxonomy" id="69355"/>
    <lineage>
        <taxon>Eukaryota</taxon>
        <taxon>Metazoa</taxon>
        <taxon>Ecdysozoa</taxon>
        <taxon>Arthropoda</taxon>
        <taxon>Crustacea</taxon>
        <taxon>Oligostraca</taxon>
        <taxon>Ostracoda</taxon>
        <taxon>Podocopa</taxon>
        <taxon>Podocopida</taxon>
        <taxon>Darwinulocopina</taxon>
        <taxon>Darwinuloidea</taxon>
        <taxon>Darwinulidae</taxon>
        <taxon>Darwinula</taxon>
    </lineage>
</organism>
<keyword evidence="2" id="KW-0812">Transmembrane</keyword>
<keyword evidence="4" id="KW-1185">Reference proteome</keyword>
<dbReference type="AlphaFoldDB" id="A0A7R9A4B1"/>
<feature type="transmembrane region" description="Helical" evidence="2">
    <location>
        <begin position="96"/>
        <end position="119"/>
    </location>
</feature>
<dbReference type="EMBL" id="LR899770">
    <property type="protein sequence ID" value="CAD7242341.1"/>
    <property type="molecule type" value="Genomic_DNA"/>
</dbReference>
<dbReference type="Proteomes" id="UP000677054">
    <property type="component" value="Unassembled WGS sequence"/>
</dbReference>
<evidence type="ECO:0000256" key="1">
    <source>
        <dbReference type="SAM" id="MobiDB-lite"/>
    </source>
</evidence>
<protein>
    <submittedName>
        <fullName evidence="3">Uncharacterized protein</fullName>
    </submittedName>
</protein>
<accession>A0A7R9A4B1</accession>
<gene>
    <name evidence="3" type="ORF">DSTB1V02_LOCUS2310</name>
</gene>
<evidence type="ECO:0000256" key="2">
    <source>
        <dbReference type="SAM" id="Phobius"/>
    </source>
</evidence>
<feature type="compositionally biased region" description="Basic and acidic residues" evidence="1">
    <location>
        <begin position="56"/>
        <end position="65"/>
    </location>
</feature>
<reference evidence="3" key="1">
    <citation type="submission" date="2020-11" db="EMBL/GenBank/DDBJ databases">
        <authorList>
            <person name="Tran Van P."/>
        </authorList>
    </citation>
    <scope>NUCLEOTIDE SEQUENCE</scope>
</reference>
<sequence>MDGEGDEVGVESSQGAEKAESPSASASPGAAGPGAVPHPHLANASVPASHPPSGDLQRHGSDRPGGHWRHRVKKWCEEVYQCWPWNGQETLERIRIVIIVSFLFTALLIIINLFLSFLLPPTSDALSSCFPSSRGIPVSLQKLIEGGALLVYPGRPPPT</sequence>
<keyword evidence="2" id="KW-1133">Transmembrane helix</keyword>
<proteinExistence type="predicted"/>
<keyword evidence="2" id="KW-0472">Membrane</keyword>
<evidence type="ECO:0000313" key="4">
    <source>
        <dbReference type="Proteomes" id="UP000677054"/>
    </source>
</evidence>
<feature type="region of interest" description="Disordered" evidence="1">
    <location>
        <begin position="1"/>
        <end position="67"/>
    </location>
</feature>
<evidence type="ECO:0000313" key="3">
    <source>
        <dbReference type="EMBL" id="CAD7242341.1"/>
    </source>
</evidence>